<dbReference type="Gene3D" id="2.130.10.10">
    <property type="entry name" value="YVTN repeat-like/Quinoprotein amine dehydrogenase"/>
    <property type="match status" value="2"/>
</dbReference>
<evidence type="ECO:0000256" key="1">
    <source>
        <dbReference type="ARBA" id="ARBA00004496"/>
    </source>
</evidence>
<feature type="compositionally biased region" description="Basic and acidic residues" evidence="6">
    <location>
        <begin position="786"/>
        <end position="796"/>
    </location>
</feature>
<dbReference type="EMBL" id="MKGL01000241">
    <property type="protein sequence ID" value="RNF02203.1"/>
    <property type="molecule type" value="Genomic_DNA"/>
</dbReference>
<keyword evidence="2" id="KW-0963">Cytoplasm</keyword>
<feature type="repeat" description="WD" evidence="5">
    <location>
        <begin position="607"/>
        <end position="641"/>
    </location>
</feature>
<dbReference type="Proteomes" id="UP000283634">
    <property type="component" value="Unassembled WGS sequence"/>
</dbReference>
<evidence type="ECO:0000256" key="2">
    <source>
        <dbReference type="ARBA" id="ARBA00022490"/>
    </source>
</evidence>
<keyword evidence="7" id="KW-0966">Cell projection</keyword>
<dbReference type="Pfam" id="PF00400">
    <property type="entry name" value="WD40"/>
    <property type="match status" value="1"/>
</dbReference>
<evidence type="ECO:0000256" key="6">
    <source>
        <dbReference type="SAM" id="MobiDB-lite"/>
    </source>
</evidence>
<dbReference type="GO" id="GO:0060294">
    <property type="term" value="P:cilium movement involved in cell motility"/>
    <property type="evidence" value="ECO:0007669"/>
    <property type="project" value="TreeGrafter"/>
</dbReference>
<dbReference type="PANTHER" id="PTHR12442:SF5">
    <property type="entry name" value="DYNEIN AXONEMAL INTERMEDIATE CHAIN 3"/>
    <property type="match status" value="1"/>
</dbReference>
<dbReference type="OrthoDB" id="366230at2759"/>
<keyword evidence="8" id="KW-1185">Reference proteome</keyword>
<gene>
    <name evidence="7" type="ORF">TraAM80_06531</name>
</gene>
<dbReference type="GO" id="GO:0036159">
    <property type="term" value="P:inner dynein arm assembly"/>
    <property type="evidence" value="ECO:0007669"/>
    <property type="project" value="TreeGrafter"/>
</dbReference>
<dbReference type="SMART" id="SM00320">
    <property type="entry name" value="WD40"/>
    <property type="match status" value="4"/>
</dbReference>
<proteinExistence type="predicted"/>
<dbReference type="PANTHER" id="PTHR12442">
    <property type="entry name" value="DYNEIN INTERMEDIATE CHAIN"/>
    <property type="match status" value="1"/>
</dbReference>
<organism evidence="7 8">
    <name type="scientific">Trypanosoma rangeli</name>
    <dbReference type="NCBI Taxonomy" id="5698"/>
    <lineage>
        <taxon>Eukaryota</taxon>
        <taxon>Discoba</taxon>
        <taxon>Euglenozoa</taxon>
        <taxon>Kinetoplastea</taxon>
        <taxon>Metakinetoplastina</taxon>
        <taxon>Trypanosomatida</taxon>
        <taxon>Trypanosomatidae</taxon>
        <taxon>Trypanosoma</taxon>
        <taxon>Herpetosoma</taxon>
    </lineage>
</organism>
<keyword evidence="4" id="KW-0677">Repeat</keyword>
<evidence type="ECO:0000256" key="4">
    <source>
        <dbReference type="ARBA" id="ARBA00022737"/>
    </source>
</evidence>
<dbReference type="SUPFAM" id="SSF50978">
    <property type="entry name" value="WD40 repeat-like"/>
    <property type="match status" value="1"/>
</dbReference>
<dbReference type="VEuPathDB" id="TriTrypDB:TRSC58_06072"/>
<dbReference type="OMA" id="EPMLTHH"/>
<evidence type="ECO:0000313" key="7">
    <source>
        <dbReference type="EMBL" id="RNF02203.1"/>
    </source>
</evidence>
<name>A0A422N9T1_TRYRA</name>
<dbReference type="InterPro" id="IPR036322">
    <property type="entry name" value="WD40_repeat_dom_sf"/>
</dbReference>
<dbReference type="GO" id="GO:0045504">
    <property type="term" value="F:dynein heavy chain binding"/>
    <property type="evidence" value="ECO:0007669"/>
    <property type="project" value="TreeGrafter"/>
</dbReference>
<reference evidence="7 8" key="1">
    <citation type="journal article" date="2018" name="BMC Genomics">
        <title>Genomic comparison of Trypanosoma conorhini and Trypanosoma rangeli to Trypanosoma cruzi strains of high and low virulence.</title>
        <authorList>
            <person name="Bradwell K.R."/>
            <person name="Koparde V.N."/>
            <person name="Matveyev A.V."/>
            <person name="Serrano M.G."/>
            <person name="Alves J.M."/>
            <person name="Parikh H."/>
            <person name="Huang B."/>
            <person name="Lee V."/>
            <person name="Espinosa-Alvarez O."/>
            <person name="Ortiz P.A."/>
            <person name="Costa-Martins A.G."/>
            <person name="Teixeira M.M."/>
            <person name="Buck G.A."/>
        </authorList>
    </citation>
    <scope>NUCLEOTIDE SEQUENCE [LARGE SCALE GENOMIC DNA]</scope>
    <source>
        <strain evidence="7 8">AM80</strain>
    </source>
</reference>
<evidence type="ECO:0000256" key="5">
    <source>
        <dbReference type="PROSITE-ProRule" id="PRU00221"/>
    </source>
</evidence>
<dbReference type="InterPro" id="IPR015943">
    <property type="entry name" value="WD40/YVTN_repeat-like_dom_sf"/>
</dbReference>
<comment type="subcellular location">
    <subcellularLocation>
        <location evidence="1">Cytoplasm</location>
    </subcellularLocation>
</comment>
<dbReference type="GeneID" id="40330464"/>
<dbReference type="InterPro" id="IPR050687">
    <property type="entry name" value="Dynein_IC"/>
</dbReference>
<dbReference type="GO" id="GO:0045503">
    <property type="term" value="F:dynein light chain binding"/>
    <property type="evidence" value="ECO:0007669"/>
    <property type="project" value="TreeGrafter"/>
</dbReference>
<dbReference type="GO" id="GO:0036156">
    <property type="term" value="C:inner dynein arm"/>
    <property type="evidence" value="ECO:0007669"/>
    <property type="project" value="TreeGrafter"/>
</dbReference>
<protein>
    <submittedName>
        <fullName evidence="7">Flagellar inner dynein arm I1 intermediate chain IC140</fullName>
    </submittedName>
</protein>
<dbReference type="InterPro" id="IPR001680">
    <property type="entry name" value="WD40_rpt"/>
</dbReference>
<evidence type="ECO:0000256" key="3">
    <source>
        <dbReference type="ARBA" id="ARBA00022574"/>
    </source>
</evidence>
<dbReference type="RefSeq" id="XP_029236775.1">
    <property type="nucleotide sequence ID" value="XM_029383373.1"/>
</dbReference>
<accession>A0A422N9T1</accession>
<keyword evidence="7" id="KW-0969">Cilium</keyword>
<comment type="caution">
    <text evidence="7">The sequence shown here is derived from an EMBL/GenBank/DDBJ whole genome shotgun (WGS) entry which is preliminary data.</text>
</comment>
<dbReference type="AlphaFoldDB" id="A0A422N9T1"/>
<keyword evidence="3 5" id="KW-0853">WD repeat</keyword>
<sequence length="812" mass="91095">MPLETAGADADVAADSSILGRSGAASGAPQLEGGLGQFTGLTAGRQEKRSSCGCASDWITDELLSLAGKLKTIVPKGTWESFGSENEISEENGYNVKKRPQVRVSFEVRRDVLLHQRMVHTSYLTKEASEDSRDQRGTTSTMYEVARNEVDTGVQAVLPIVDKMTQTPFSRKVDAAIQVQPALVDACINNITVPRTEDPEMTAFFNKVLPRTLHCLLQNYEVAIYQDEFVLFTEDDAIVGSRDDTVLIEKGNYTHTTMKDLCVSSISWRSCRPKDDFVCMASVSRCTYEERIEAEKRCETAINLVWDFADPMHPRAFLEAPVEIQVLRFNPLKPNYIAGGAMNGQLFLWDLNRMDTATVSNIKAGIERVEDQNVVIRSEPGTKDIPPMALSVKGVSTERDGDVLVPRLQPVQSSRVELSHRRPVHALQWMPNGLECGFDGKQTVTQEGRQFFSLSDDGYMCVWDIRPDHLPPDKLRKMKHQGRVGGEEFPWVPLLRYQMSRPGGGSELMGFRFYVDGLGPHQVPSYVAVCGTTLGEVVMCSTLTPNERQELSPHADETRVVRLLTKAHAGPVYSIQRHPLISDVYLSCGDLHFKLWRVGLDRPIFISSRHDAPITCACWAPLRVAVVVVGTVDGKILVWDLLDRNREPLVVHQLVQDAITVINFKPVPPVLPPHYVQYAAIGTSVGSFHWYALPKVLSRGLSGEQRHFRAMLEREVRRVYYYSWRWSEREREKDRYGVAAPKMLGKSSSIAAAAEEKAPWATDAFEENFYAYDGHRDEEFLEKVKQPLPEAERMEMDDVVEEDGVEEGNDAS</sequence>
<keyword evidence="7" id="KW-0282">Flagellum</keyword>
<feature type="compositionally biased region" description="Acidic residues" evidence="6">
    <location>
        <begin position="797"/>
        <end position="812"/>
    </location>
</feature>
<evidence type="ECO:0000313" key="8">
    <source>
        <dbReference type="Proteomes" id="UP000283634"/>
    </source>
</evidence>
<dbReference type="PROSITE" id="PS50082">
    <property type="entry name" value="WD_REPEATS_2"/>
    <property type="match status" value="1"/>
</dbReference>
<feature type="region of interest" description="Disordered" evidence="6">
    <location>
        <begin position="786"/>
        <end position="812"/>
    </location>
</feature>